<dbReference type="GO" id="GO:0005886">
    <property type="term" value="C:plasma membrane"/>
    <property type="evidence" value="ECO:0007669"/>
    <property type="project" value="TreeGrafter"/>
</dbReference>
<dbReference type="InterPro" id="IPR038319">
    <property type="entry name" value="Serine_rich_sf"/>
</dbReference>
<dbReference type="FunFam" id="1.20.120.830:FF:000001">
    <property type="entry name" value="BCAR1 scaffold protein, Cas family member"/>
    <property type="match status" value="1"/>
</dbReference>
<dbReference type="InterPro" id="IPR036028">
    <property type="entry name" value="SH3-like_dom_sf"/>
</dbReference>
<dbReference type="CDD" id="cd11564">
    <property type="entry name" value="FAT-like_CAS_C"/>
    <property type="match status" value="1"/>
</dbReference>
<evidence type="ECO:0000256" key="1">
    <source>
        <dbReference type="ARBA" id="ARBA00004246"/>
    </source>
</evidence>
<dbReference type="GO" id="GO:0005925">
    <property type="term" value="C:focal adhesion"/>
    <property type="evidence" value="ECO:0007669"/>
    <property type="project" value="UniProtKB-SubCell"/>
</dbReference>
<evidence type="ECO:0000256" key="7">
    <source>
        <dbReference type="ARBA" id="ARBA00022889"/>
    </source>
</evidence>
<dbReference type="PANTHER" id="PTHR10654:SF18">
    <property type="entry name" value="IP17195P"/>
    <property type="match status" value="1"/>
</dbReference>
<dbReference type="STRING" id="1965070.A0A443RRG7"/>
<dbReference type="Pfam" id="PF00018">
    <property type="entry name" value="SH3_1"/>
    <property type="match status" value="1"/>
</dbReference>
<evidence type="ECO:0000259" key="11">
    <source>
        <dbReference type="PROSITE" id="PS50002"/>
    </source>
</evidence>
<evidence type="ECO:0000256" key="2">
    <source>
        <dbReference type="ARBA" id="ARBA00004496"/>
    </source>
</evidence>
<dbReference type="Gene3D" id="1.20.120.830">
    <property type="entry name" value="Serine-rich domain"/>
    <property type="match status" value="1"/>
</dbReference>
<keyword evidence="13" id="KW-1185">Reference proteome</keyword>
<organism evidence="12 13">
    <name type="scientific">Dinothrombium tinctorium</name>
    <dbReference type="NCBI Taxonomy" id="1965070"/>
    <lineage>
        <taxon>Eukaryota</taxon>
        <taxon>Metazoa</taxon>
        <taxon>Ecdysozoa</taxon>
        <taxon>Arthropoda</taxon>
        <taxon>Chelicerata</taxon>
        <taxon>Arachnida</taxon>
        <taxon>Acari</taxon>
        <taxon>Acariformes</taxon>
        <taxon>Trombidiformes</taxon>
        <taxon>Prostigmata</taxon>
        <taxon>Anystina</taxon>
        <taxon>Parasitengona</taxon>
        <taxon>Trombidioidea</taxon>
        <taxon>Trombidiidae</taxon>
        <taxon>Dinothrombium</taxon>
    </lineage>
</organism>
<comment type="similarity">
    <text evidence="3">Belongs to the CAS family.</text>
</comment>
<dbReference type="PANTHER" id="PTHR10654">
    <property type="entry name" value="CAS SCAFFOLDING PROTEIN"/>
    <property type="match status" value="1"/>
</dbReference>
<feature type="compositionally biased region" description="Pro residues" evidence="10">
    <location>
        <begin position="619"/>
        <end position="629"/>
    </location>
</feature>
<feature type="region of interest" description="Disordered" evidence="10">
    <location>
        <begin position="601"/>
        <end position="645"/>
    </location>
</feature>
<dbReference type="InterPro" id="IPR037362">
    <property type="entry name" value="CAS_fam"/>
</dbReference>
<dbReference type="Gene3D" id="2.30.30.40">
    <property type="entry name" value="SH3 Domains"/>
    <property type="match status" value="1"/>
</dbReference>
<dbReference type="GO" id="GO:0005737">
    <property type="term" value="C:cytoplasm"/>
    <property type="evidence" value="ECO:0007669"/>
    <property type="project" value="UniProtKB-SubCell"/>
</dbReference>
<dbReference type="InterPro" id="IPR014928">
    <property type="entry name" value="Serine_rich_dom"/>
</dbReference>
<comment type="caution">
    <text evidence="12">The sequence shown here is derived from an EMBL/GenBank/DDBJ whole genome shotgun (WGS) entry which is preliminary data.</text>
</comment>
<evidence type="ECO:0000256" key="10">
    <source>
        <dbReference type="SAM" id="MobiDB-lite"/>
    </source>
</evidence>
<feature type="compositionally biased region" description="Low complexity" evidence="10">
    <location>
        <begin position="90"/>
        <end position="101"/>
    </location>
</feature>
<sequence length="878" mass="95685">MVFSHCLAKALYDNSSESPDELAFCKGDILTVLEQNPNGLEGWWLCSLRGRQGIAPGNRLRLIPGMYDTTGLGYAGASSPCGSANSMKLSSPSRPSTPSVSMNGARRRSWHTNSNRVVTPQKIGDIYLYDVPSASGADAYDIPVSRQLRSINSSPLPNQVFQSSINQSKSNSSSLNTSSSPKIVKACNRGFSSMVDAPSSQSTVSEANSKINECLEEYDVPLPPRRVVPNDEQQGEGGNYDIPPPPTTKVVESELLTEISYDIPKSNRSSVMSHVSSTSSLLSPSPQSNCSSLGASVSFSSLGGSNRSSLEQPLSEVYDIPPPGNPRRAVPLCGDGSNADEKCSSHSSPVAKHTLRKGSSIVVSKCDLSNGNVNDSNDTANNASQCAQVYDLPKSMNGKCNETSQEMHTNKRISTSSNESRDSATYSSICNDCVVKELNVDLNEGITLIVKHQQQVHSAINDLFSLISGSNWRNKENLSCNITALQDACHRLKNYLKQFLEFANCVYVNSLSASDKTLSQKMSKLLLQLNDSNTIIQNAISTVDAKGWTVDRLATSTATKTPDEVDQLVACSRGLTEDMKHIISFIRGNAKLLFKETTLEGSAKKPPIMPKPNHLRPLPSIPPPGPPKNPNLQSRPLPPLPPLRKVTQIKVEEPKRESSPDSELMNDYDYVSLESKESVNQKNAAVIQKMKDTFENIVKHSEIMVDHSFANKSPTNTDTDIDIATYGRLCDATTLEPSEVLPKWLHPSDRQVLLLYCAQLDTHKCFLTNAIDAFIATINQNQPPKVFIERSKFVVVAALKMIYIGDAIARSANNDLKNKVSTRANALCDFLKTLVINTKKAASDFPSVTAVQQMVDCVVDISISANKLYKTLIKTSDI</sequence>
<name>A0A443RRG7_9ACAR</name>
<dbReference type="Gene3D" id="1.20.120.230">
    <property type="entry name" value="Alpha-catenin/vinculin-like"/>
    <property type="match status" value="1"/>
</dbReference>
<dbReference type="GO" id="GO:0007169">
    <property type="term" value="P:cell surface receptor protein tyrosine kinase signaling pathway"/>
    <property type="evidence" value="ECO:0007669"/>
    <property type="project" value="TreeGrafter"/>
</dbReference>
<evidence type="ECO:0000256" key="4">
    <source>
        <dbReference type="ARBA" id="ARBA00022443"/>
    </source>
</evidence>
<dbReference type="InterPro" id="IPR001452">
    <property type="entry name" value="SH3_domain"/>
</dbReference>
<dbReference type="InterPro" id="IPR021901">
    <property type="entry name" value="CAS_C"/>
</dbReference>
<dbReference type="GO" id="GO:0007155">
    <property type="term" value="P:cell adhesion"/>
    <property type="evidence" value="ECO:0007669"/>
    <property type="project" value="UniProtKB-KW"/>
</dbReference>
<keyword evidence="7" id="KW-0130">Cell adhesion</keyword>
<dbReference type="Pfam" id="PF08824">
    <property type="entry name" value="Serine_rich"/>
    <property type="match status" value="1"/>
</dbReference>
<dbReference type="OrthoDB" id="5983572at2759"/>
<proteinExistence type="inferred from homology"/>
<dbReference type="SMART" id="SM00326">
    <property type="entry name" value="SH3"/>
    <property type="match status" value="1"/>
</dbReference>
<evidence type="ECO:0000256" key="6">
    <source>
        <dbReference type="ARBA" id="ARBA00022553"/>
    </source>
</evidence>
<evidence type="ECO:0000313" key="13">
    <source>
        <dbReference type="Proteomes" id="UP000285301"/>
    </source>
</evidence>
<dbReference type="PROSITE" id="PS50002">
    <property type="entry name" value="SH3"/>
    <property type="match status" value="1"/>
</dbReference>
<gene>
    <name evidence="12" type="ORF">B4U79_14844</name>
</gene>
<evidence type="ECO:0000256" key="9">
    <source>
        <dbReference type="PROSITE-ProRule" id="PRU00192"/>
    </source>
</evidence>
<evidence type="ECO:0000256" key="5">
    <source>
        <dbReference type="ARBA" id="ARBA00022490"/>
    </source>
</evidence>
<keyword evidence="5" id="KW-0963">Cytoplasm</keyword>
<reference evidence="12 13" key="1">
    <citation type="journal article" date="2018" name="Gigascience">
        <title>Genomes of trombidid mites reveal novel predicted allergens and laterally-transferred genes associated with secondary metabolism.</title>
        <authorList>
            <person name="Dong X."/>
            <person name="Chaisiri K."/>
            <person name="Xia D."/>
            <person name="Armstrong S.D."/>
            <person name="Fang Y."/>
            <person name="Donnelly M.J."/>
            <person name="Kadowaki T."/>
            <person name="McGarry J.W."/>
            <person name="Darby A.C."/>
            <person name="Makepeace B.L."/>
        </authorList>
    </citation>
    <scope>NUCLEOTIDE SEQUENCE [LARGE SCALE GENOMIC DNA]</scope>
    <source>
        <strain evidence="12">UoL-WK</strain>
    </source>
</reference>
<feature type="domain" description="SH3" evidence="11">
    <location>
        <begin position="3"/>
        <end position="65"/>
    </location>
</feature>
<evidence type="ECO:0000313" key="12">
    <source>
        <dbReference type="EMBL" id="RWS17845.1"/>
    </source>
</evidence>
<feature type="region of interest" description="Disordered" evidence="10">
    <location>
        <begin position="401"/>
        <end position="422"/>
    </location>
</feature>
<dbReference type="CDD" id="cd11844">
    <property type="entry name" value="SH3_CAS"/>
    <property type="match status" value="1"/>
</dbReference>
<evidence type="ECO:0000256" key="8">
    <source>
        <dbReference type="ARBA" id="ARBA00022949"/>
    </source>
</evidence>
<dbReference type="FunFam" id="2.30.30.40:FF:000009">
    <property type="entry name" value="Breast cancer anti-estrogen resistance 1"/>
    <property type="match status" value="1"/>
</dbReference>
<keyword evidence="6" id="KW-0597">Phosphoprotein</keyword>
<dbReference type="SUPFAM" id="SSF50044">
    <property type="entry name" value="SH3-domain"/>
    <property type="match status" value="1"/>
</dbReference>
<protein>
    <submittedName>
        <fullName evidence="12">Breast cancer anti-estrogen resistance protein 1-like protein</fullName>
    </submittedName>
</protein>
<dbReference type="GO" id="GO:0016477">
    <property type="term" value="P:cell migration"/>
    <property type="evidence" value="ECO:0007669"/>
    <property type="project" value="TreeGrafter"/>
</dbReference>
<feature type="compositionally biased region" description="Low complexity" evidence="10">
    <location>
        <begin position="163"/>
        <end position="180"/>
    </location>
</feature>
<feature type="region of interest" description="Disordered" evidence="10">
    <location>
        <begin position="159"/>
        <end position="181"/>
    </location>
</feature>
<evidence type="ECO:0000256" key="3">
    <source>
        <dbReference type="ARBA" id="ARBA00007848"/>
    </source>
</evidence>
<comment type="subcellular location">
    <subcellularLocation>
        <location evidence="1">Cell junction</location>
        <location evidence="1">Focal adhesion</location>
    </subcellularLocation>
    <subcellularLocation>
        <location evidence="2">Cytoplasm</location>
    </subcellularLocation>
</comment>
<dbReference type="EMBL" id="NCKU01000029">
    <property type="protein sequence ID" value="RWS17845.1"/>
    <property type="molecule type" value="Genomic_DNA"/>
</dbReference>
<keyword evidence="4 9" id="KW-0728">SH3 domain</keyword>
<feature type="region of interest" description="Disordered" evidence="10">
    <location>
        <begin position="221"/>
        <end position="248"/>
    </location>
</feature>
<dbReference type="Pfam" id="PF12026">
    <property type="entry name" value="CAS_C"/>
    <property type="match status" value="1"/>
</dbReference>
<dbReference type="Proteomes" id="UP000285301">
    <property type="component" value="Unassembled WGS sequence"/>
</dbReference>
<keyword evidence="8" id="KW-0965">Cell junction</keyword>
<accession>A0A443RRG7</accession>
<feature type="region of interest" description="Disordered" evidence="10">
    <location>
        <begin position="84"/>
        <end position="115"/>
    </location>
</feature>
<dbReference type="AlphaFoldDB" id="A0A443RRG7"/>